<reference evidence="3 4" key="1">
    <citation type="submission" date="2023-05" db="EMBL/GenBank/DDBJ databases">
        <title>A 100% complete, gapless, phased diploid assembly of the Scenedesmus obliquus UTEX 3031 genome.</title>
        <authorList>
            <person name="Biondi T.C."/>
            <person name="Hanschen E.R."/>
            <person name="Kwon T."/>
            <person name="Eng W."/>
            <person name="Kruse C.P.S."/>
            <person name="Koehler S.I."/>
            <person name="Kunde Y."/>
            <person name="Gleasner C.D."/>
            <person name="You Mak K.T."/>
            <person name="Polle J."/>
            <person name="Hovde B.T."/>
            <person name="Starkenburg S.R."/>
        </authorList>
    </citation>
    <scope>NUCLEOTIDE SEQUENCE [LARGE SCALE GENOMIC DNA]</scope>
    <source>
        <strain evidence="3 4">DOE0152z</strain>
    </source>
</reference>
<dbReference type="PANTHER" id="PTHR31527:SF0">
    <property type="entry name" value="RE64534P"/>
    <property type="match status" value="1"/>
</dbReference>
<evidence type="ECO:0000259" key="2">
    <source>
        <dbReference type="Pfam" id="PF09347"/>
    </source>
</evidence>
<dbReference type="Pfam" id="PF09347">
    <property type="entry name" value="DUF1989"/>
    <property type="match status" value="1"/>
</dbReference>
<dbReference type="EMBL" id="CP126212">
    <property type="protein sequence ID" value="WIA14110.1"/>
    <property type="molecule type" value="Genomic_DNA"/>
</dbReference>
<keyword evidence="4" id="KW-1185">Reference proteome</keyword>
<feature type="compositionally biased region" description="Low complexity" evidence="1">
    <location>
        <begin position="274"/>
        <end position="283"/>
    </location>
</feature>
<accession>A0ABY8TYC7</accession>
<protein>
    <recommendedName>
        <fullName evidence="2">DUF1989 domain-containing protein</fullName>
    </recommendedName>
</protein>
<proteinExistence type="predicted"/>
<evidence type="ECO:0000256" key="1">
    <source>
        <dbReference type="SAM" id="MobiDB-lite"/>
    </source>
</evidence>
<dbReference type="PANTHER" id="PTHR31527">
    <property type="entry name" value="RE64534P"/>
    <property type="match status" value="1"/>
</dbReference>
<name>A0ABY8TYC7_TETOB</name>
<dbReference type="Proteomes" id="UP001244341">
    <property type="component" value="Chromosome 5b"/>
</dbReference>
<gene>
    <name evidence="3" type="ORF">OEZ85_002655</name>
</gene>
<sequence>MPRVHEYHAPIVCYNVDNLPPIDKELLDRLAQNKHELVQELTIPPRDGLAWEVQAGQLFRIVCTEGPQVADVNFWSLHNPKERFYASKTRQLHASHLKAHDRLWSCFPYMRPLATITYESIQYGIDRDGASVHDVIGSRCDPYTNWLLTGQDMNVCCHSNLTRAVAPFGLAEEDVHDVLNAFMCTGFTRDTNQYFTKPSPVRMGDYIEFLAETDLLVAASTCPQGDVSVACGTGKAPQCFPLGVQIFQPSAEMLQGWRPSEPVRYNGGHGMDPQQQQQQQQQQAASVEQHISELLSGNSMKAAALLLGLLALASVAAAAEVKKGGAARRMLEDGASAAPAVTVTPQAVTDAQGAAGTAGTDQSWRGGDWQDWRYYRGGGWAGRWRPPGDSAWGWPGDPGS</sequence>
<feature type="domain" description="DUF1989" evidence="2">
    <location>
        <begin position="42"/>
        <end position="216"/>
    </location>
</feature>
<feature type="region of interest" description="Disordered" evidence="1">
    <location>
        <begin position="258"/>
        <end position="285"/>
    </location>
</feature>
<evidence type="ECO:0000313" key="4">
    <source>
        <dbReference type="Proteomes" id="UP001244341"/>
    </source>
</evidence>
<evidence type="ECO:0000313" key="3">
    <source>
        <dbReference type="EMBL" id="WIA14110.1"/>
    </source>
</evidence>
<dbReference type="InterPro" id="IPR018959">
    <property type="entry name" value="DUF1989"/>
</dbReference>
<organism evidence="3 4">
    <name type="scientific">Tetradesmus obliquus</name>
    <name type="common">Green alga</name>
    <name type="synonym">Acutodesmus obliquus</name>
    <dbReference type="NCBI Taxonomy" id="3088"/>
    <lineage>
        <taxon>Eukaryota</taxon>
        <taxon>Viridiplantae</taxon>
        <taxon>Chlorophyta</taxon>
        <taxon>core chlorophytes</taxon>
        <taxon>Chlorophyceae</taxon>
        <taxon>CS clade</taxon>
        <taxon>Sphaeropleales</taxon>
        <taxon>Scenedesmaceae</taxon>
        <taxon>Tetradesmus</taxon>
    </lineage>
</organism>